<dbReference type="AlphaFoldDB" id="A0A6P1NSI8"/>
<reference evidence="3 4" key="1">
    <citation type="submission" date="2020-01" db="EMBL/GenBank/DDBJ databases">
        <title>Pseudarthrobacter psychrotolerans sp. nov., isolated from antarctic soil.</title>
        <authorList>
            <person name="Shin Y."/>
            <person name="Park W."/>
        </authorList>
    </citation>
    <scope>NUCLEOTIDE SEQUENCE [LARGE SCALE GENOMIC DNA]</scope>
    <source>
        <strain evidence="3 4">YJ56</strain>
    </source>
</reference>
<evidence type="ECO:0000256" key="2">
    <source>
        <dbReference type="SAM" id="Phobius"/>
    </source>
</evidence>
<keyword evidence="2" id="KW-0812">Transmembrane</keyword>
<dbReference type="Proteomes" id="UP000464186">
    <property type="component" value="Chromosome"/>
</dbReference>
<name>A0A6P1NSI8_9MICC</name>
<feature type="transmembrane region" description="Helical" evidence="2">
    <location>
        <begin position="72"/>
        <end position="94"/>
    </location>
</feature>
<sequence length="147" mass="14617">MKEPAARGRLVRRETHSSRAAASVVTGIALVLILAWAGTEAVLSMARAHPLLVSPPAALGWLTGLPTATLPAGMIAGGGALALAGLVLVLLALLPGTRGATPCPAGPAPSLSMTTWLPPPSPVRPAMPHGSFPNRSRPGSAGAASSC</sequence>
<feature type="region of interest" description="Disordered" evidence="1">
    <location>
        <begin position="116"/>
        <end position="147"/>
    </location>
</feature>
<dbReference type="EMBL" id="CP047898">
    <property type="protein sequence ID" value="QHK19751.1"/>
    <property type="molecule type" value="Genomic_DNA"/>
</dbReference>
<protein>
    <submittedName>
        <fullName evidence="3">Uncharacterized protein</fullName>
    </submittedName>
</protein>
<evidence type="ECO:0000313" key="4">
    <source>
        <dbReference type="Proteomes" id="UP000464186"/>
    </source>
</evidence>
<proteinExistence type="predicted"/>
<gene>
    <name evidence="3" type="ORF">GU243_08435</name>
</gene>
<keyword evidence="2" id="KW-0472">Membrane</keyword>
<dbReference type="KEGG" id="psey:GU243_08435"/>
<feature type="transmembrane region" description="Helical" evidence="2">
    <location>
        <begin position="20"/>
        <end position="38"/>
    </location>
</feature>
<accession>A0A6P1NSI8</accession>
<keyword evidence="2" id="KW-1133">Transmembrane helix</keyword>
<keyword evidence="4" id="KW-1185">Reference proteome</keyword>
<evidence type="ECO:0000313" key="3">
    <source>
        <dbReference type="EMBL" id="QHK19751.1"/>
    </source>
</evidence>
<organism evidence="3 4">
    <name type="scientific">Pseudarthrobacter psychrotolerans</name>
    <dbReference type="NCBI Taxonomy" id="2697569"/>
    <lineage>
        <taxon>Bacteria</taxon>
        <taxon>Bacillati</taxon>
        <taxon>Actinomycetota</taxon>
        <taxon>Actinomycetes</taxon>
        <taxon>Micrococcales</taxon>
        <taxon>Micrococcaceae</taxon>
        <taxon>Pseudarthrobacter</taxon>
    </lineage>
</organism>
<evidence type="ECO:0000256" key="1">
    <source>
        <dbReference type="SAM" id="MobiDB-lite"/>
    </source>
</evidence>